<dbReference type="Pfam" id="PF01128">
    <property type="entry name" value="IspD"/>
    <property type="match status" value="1"/>
</dbReference>
<evidence type="ECO:0000256" key="1">
    <source>
        <dbReference type="ARBA" id="ARBA00022679"/>
    </source>
</evidence>
<dbReference type="PANTHER" id="PTHR43015:SF1">
    <property type="entry name" value="D-RIBITOL-5-PHOSPHATE CYTIDYLYLTRANSFERASE"/>
    <property type="match status" value="1"/>
</dbReference>
<dbReference type="Gene3D" id="3.90.550.10">
    <property type="entry name" value="Spore Coat Polysaccharide Biosynthesis Protein SpsA, Chain A"/>
    <property type="match status" value="1"/>
</dbReference>
<protein>
    <submittedName>
        <fullName evidence="3">2-C-methyl-D-erythritol 4-phosphate cytidylyltransferase</fullName>
    </submittedName>
</protein>
<dbReference type="AlphaFoldDB" id="A0A318MYY1"/>
<keyword evidence="2 3" id="KW-0548">Nucleotidyltransferase</keyword>
<evidence type="ECO:0000313" key="3">
    <source>
        <dbReference type="EMBL" id="PXY85795.1"/>
    </source>
</evidence>
<dbReference type="SUPFAM" id="SSF53448">
    <property type="entry name" value="Nucleotide-diphospho-sugar transferases"/>
    <property type="match status" value="1"/>
</dbReference>
<proteinExistence type="predicted"/>
<dbReference type="InterPro" id="IPR018294">
    <property type="entry name" value="ISPD_synthase_CS"/>
</dbReference>
<dbReference type="Proteomes" id="UP000247744">
    <property type="component" value="Unassembled WGS sequence"/>
</dbReference>
<gene>
    <name evidence="3" type="ORF">DKK75_01075</name>
</gene>
<comment type="caution">
    <text evidence="3">The sequence shown here is derived from an EMBL/GenBank/DDBJ whole genome shotgun (WGS) entry which is preliminary data.</text>
</comment>
<dbReference type="RefSeq" id="WP_110451620.1">
    <property type="nucleotide sequence ID" value="NZ_QGLL01000001.1"/>
</dbReference>
<dbReference type="GO" id="GO:0008299">
    <property type="term" value="P:isoprenoid biosynthetic process"/>
    <property type="evidence" value="ECO:0007669"/>
    <property type="project" value="InterPro"/>
</dbReference>
<dbReference type="GO" id="GO:0070567">
    <property type="term" value="F:cytidylyltransferase activity"/>
    <property type="evidence" value="ECO:0007669"/>
    <property type="project" value="InterPro"/>
</dbReference>
<accession>A0A318MYY1</accession>
<name>A0A318MYY1_9BIFI</name>
<dbReference type="OrthoDB" id="9802561at2"/>
<dbReference type="PROSITE" id="PS01295">
    <property type="entry name" value="ISPD"/>
    <property type="match status" value="1"/>
</dbReference>
<organism evidence="3 4">
    <name type="scientific">Bifidobacterium asteroides</name>
    <dbReference type="NCBI Taxonomy" id="1684"/>
    <lineage>
        <taxon>Bacteria</taxon>
        <taxon>Bacillati</taxon>
        <taxon>Actinomycetota</taxon>
        <taxon>Actinomycetes</taxon>
        <taxon>Bifidobacteriales</taxon>
        <taxon>Bifidobacteriaceae</taxon>
        <taxon>Bifidobacterium</taxon>
    </lineage>
</organism>
<sequence length="252" mass="27525">MSRESQGKKSMNSPDEPTVRVVALVLAGGVGARMRGPVPKQFLVVRNKPVLVYTLEAFQRAVAVEDIIVVSLPEWTGIVEQYVKDCGLTKVRSVLPGGASGFESIRCGLHYLEEQYSPEDIILIHDGVRPLLTEEVINANIAGVEKYGNAVTVVPATEALLHTDDGESSSRVVERSHIMRTQTPQSLRLRDLSLIHRQADEMGIHDSVATCTLLIETGHVVHAVAGDNSNFKLTSPEDVALFEAYLDAREMA</sequence>
<reference evidence="3 4" key="1">
    <citation type="submission" date="2018-05" db="EMBL/GenBank/DDBJ databases">
        <title>Reference genomes for bee gut microbiota database.</title>
        <authorList>
            <person name="Ellegaard K.M."/>
        </authorList>
    </citation>
    <scope>NUCLEOTIDE SEQUENCE [LARGE SCALE GENOMIC DNA]</scope>
    <source>
        <strain evidence="3 4">ESL0200</strain>
    </source>
</reference>
<evidence type="ECO:0000313" key="4">
    <source>
        <dbReference type="Proteomes" id="UP000247744"/>
    </source>
</evidence>
<dbReference type="InterPro" id="IPR029044">
    <property type="entry name" value="Nucleotide-diphossugar_trans"/>
</dbReference>
<dbReference type="GO" id="GO:0005829">
    <property type="term" value="C:cytosol"/>
    <property type="evidence" value="ECO:0007669"/>
    <property type="project" value="TreeGrafter"/>
</dbReference>
<dbReference type="InterPro" id="IPR034683">
    <property type="entry name" value="IspD/TarI"/>
</dbReference>
<keyword evidence="1 3" id="KW-0808">Transferase</keyword>
<evidence type="ECO:0000256" key="2">
    <source>
        <dbReference type="ARBA" id="ARBA00022695"/>
    </source>
</evidence>
<dbReference type="EMBL" id="QGLL01000001">
    <property type="protein sequence ID" value="PXY85795.1"/>
    <property type="molecule type" value="Genomic_DNA"/>
</dbReference>
<dbReference type="PANTHER" id="PTHR43015">
    <property type="entry name" value="D-RIBITOL-5-PHOSPHATE CYTIDYLYLTRANSFERASE"/>
    <property type="match status" value="1"/>
</dbReference>
<dbReference type="CDD" id="cd02516">
    <property type="entry name" value="CDP-ME_synthetase"/>
    <property type="match status" value="1"/>
</dbReference>